<evidence type="ECO:0000313" key="1">
    <source>
        <dbReference type="EMBL" id="GIG33004.1"/>
    </source>
</evidence>
<sequence>MTPPRWFVALVGGDLDHRAVPCGRCGRCCCPRHRRDRVGGKWFAPAEGGYHGCSPARVRPTVPPAAARRPAVTPPPAVPQSQYGLDLADPRVVWMPPADPVRHPHDLPDMFRVPMGTVARCSICGATFRLGTAPGGAGYTWTPVRLGG</sequence>
<organism evidence="1 2">
    <name type="scientific">Cellulomonas oligotrophica</name>
    <dbReference type="NCBI Taxonomy" id="931536"/>
    <lineage>
        <taxon>Bacteria</taxon>
        <taxon>Bacillati</taxon>
        <taxon>Actinomycetota</taxon>
        <taxon>Actinomycetes</taxon>
        <taxon>Micrococcales</taxon>
        <taxon>Cellulomonadaceae</taxon>
        <taxon>Cellulomonas</taxon>
    </lineage>
</organism>
<accession>A0ABQ4DBB0</accession>
<protein>
    <submittedName>
        <fullName evidence="1">Uncharacterized protein</fullName>
    </submittedName>
</protein>
<evidence type="ECO:0000313" key="2">
    <source>
        <dbReference type="Proteomes" id="UP000618382"/>
    </source>
</evidence>
<proteinExistence type="predicted"/>
<dbReference type="Proteomes" id="UP000618382">
    <property type="component" value="Unassembled WGS sequence"/>
</dbReference>
<gene>
    <name evidence="1" type="ORF">Col01nite_21630</name>
</gene>
<keyword evidence="2" id="KW-1185">Reference proteome</keyword>
<reference evidence="1 2" key="1">
    <citation type="submission" date="2021-01" db="EMBL/GenBank/DDBJ databases">
        <title>Whole genome shotgun sequence of Cellulomonas oligotrophica NBRC 109435.</title>
        <authorList>
            <person name="Komaki H."/>
            <person name="Tamura T."/>
        </authorList>
    </citation>
    <scope>NUCLEOTIDE SEQUENCE [LARGE SCALE GENOMIC DNA]</scope>
    <source>
        <strain evidence="1 2">NBRC 109435</strain>
    </source>
</reference>
<name>A0ABQ4DBB0_9CELL</name>
<dbReference type="EMBL" id="BONN01000005">
    <property type="protein sequence ID" value="GIG33004.1"/>
    <property type="molecule type" value="Genomic_DNA"/>
</dbReference>
<comment type="caution">
    <text evidence="1">The sequence shown here is derived from an EMBL/GenBank/DDBJ whole genome shotgun (WGS) entry which is preliminary data.</text>
</comment>